<feature type="region of interest" description="Disordered" evidence="1">
    <location>
        <begin position="239"/>
        <end position="266"/>
    </location>
</feature>
<reference evidence="4" key="1">
    <citation type="submission" date="2021-01" db="EMBL/GenBank/DDBJ databases">
        <authorList>
            <person name="Zahm M."/>
            <person name="Roques C."/>
            <person name="Cabau C."/>
            <person name="Klopp C."/>
            <person name="Donnadieu C."/>
            <person name="Jouanno E."/>
            <person name="Lampietro C."/>
            <person name="Louis A."/>
            <person name="Herpin A."/>
            <person name="Echchiki A."/>
            <person name="Berthelot C."/>
            <person name="Parey E."/>
            <person name="Roest-Crollius H."/>
            <person name="Braasch I."/>
            <person name="Postlethwait J."/>
            <person name="Bobe J."/>
            <person name="Montfort J."/>
            <person name="Bouchez O."/>
            <person name="Begum T."/>
            <person name="Mejri S."/>
            <person name="Adams A."/>
            <person name="Chen W.-J."/>
            <person name="Guiguen Y."/>
        </authorList>
    </citation>
    <scope>NUCLEOTIDE SEQUENCE</scope>
    <source>
        <strain evidence="4">YG-15Mar2019-1</strain>
        <tissue evidence="4">Brain</tissue>
    </source>
</reference>
<feature type="compositionally biased region" description="Low complexity" evidence="1">
    <location>
        <begin position="1778"/>
        <end position="1795"/>
    </location>
</feature>
<dbReference type="OrthoDB" id="10070537at2759"/>
<protein>
    <recommendedName>
        <fullName evidence="3">SEA domain-containing protein</fullName>
    </recommendedName>
</protein>
<keyword evidence="5" id="KW-1185">Reference proteome</keyword>
<dbReference type="SUPFAM" id="SSF82671">
    <property type="entry name" value="SEA domain"/>
    <property type="match status" value="4"/>
</dbReference>
<organism evidence="4 5">
    <name type="scientific">Megalops atlanticus</name>
    <name type="common">Tarpon</name>
    <name type="synonym">Clupea gigantea</name>
    <dbReference type="NCBI Taxonomy" id="7932"/>
    <lineage>
        <taxon>Eukaryota</taxon>
        <taxon>Metazoa</taxon>
        <taxon>Chordata</taxon>
        <taxon>Craniata</taxon>
        <taxon>Vertebrata</taxon>
        <taxon>Euteleostomi</taxon>
        <taxon>Actinopterygii</taxon>
        <taxon>Neopterygii</taxon>
        <taxon>Teleostei</taxon>
        <taxon>Elopiformes</taxon>
        <taxon>Megalopidae</taxon>
        <taxon>Megalops</taxon>
    </lineage>
</organism>
<dbReference type="Gene3D" id="3.30.70.960">
    <property type="entry name" value="SEA domain"/>
    <property type="match status" value="5"/>
</dbReference>
<feature type="compositionally biased region" description="Polar residues" evidence="1">
    <location>
        <begin position="545"/>
        <end position="575"/>
    </location>
</feature>
<evidence type="ECO:0000256" key="1">
    <source>
        <dbReference type="SAM" id="MobiDB-lite"/>
    </source>
</evidence>
<feature type="region of interest" description="Disordered" evidence="1">
    <location>
        <begin position="535"/>
        <end position="575"/>
    </location>
</feature>
<dbReference type="EMBL" id="JAFDVH010000017">
    <property type="protein sequence ID" value="KAG7461862.1"/>
    <property type="molecule type" value="Genomic_DNA"/>
</dbReference>
<accession>A0A9D3PJF5</accession>
<dbReference type="SMART" id="SM00200">
    <property type="entry name" value="SEA"/>
    <property type="match status" value="4"/>
</dbReference>
<feature type="compositionally biased region" description="Polar residues" evidence="1">
    <location>
        <begin position="659"/>
        <end position="675"/>
    </location>
</feature>
<feature type="compositionally biased region" description="Polar residues" evidence="1">
    <location>
        <begin position="1572"/>
        <end position="1582"/>
    </location>
</feature>
<feature type="compositionally biased region" description="Polar residues" evidence="1">
    <location>
        <begin position="78"/>
        <end position="91"/>
    </location>
</feature>
<feature type="compositionally biased region" description="Polar residues" evidence="1">
    <location>
        <begin position="239"/>
        <end position="257"/>
    </location>
</feature>
<keyword evidence="2" id="KW-0472">Membrane</keyword>
<feature type="compositionally biased region" description="Low complexity" evidence="1">
    <location>
        <begin position="535"/>
        <end position="544"/>
    </location>
</feature>
<dbReference type="Pfam" id="PF01390">
    <property type="entry name" value="SEA"/>
    <property type="match status" value="5"/>
</dbReference>
<proteinExistence type="predicted"/>
<feature type="compositionally biased region" description="Polar residues" evidence="1">
    <location>
        <begin position="14"/>
        <end position="39"/>
    </location>
</feature>
<feature type="transmembrane region" description="Helical" evidence="2">
    <location>
        <begin position="2150"/>
        <end position="2174"/>
    </location>
</feature>
<evidence type="ECO:0000313" key="4">
    <source>
        <dbReference type="EMBL" id="KAG7461862.1"/>
    </source>
</evidence>
<evidence type="ECO:0000256" key="2">
    <source>
        <dbReference type="SAM" id="Phobius"/>
    </source>
</evidence>
<feature type="region of interest" description="Disordered" evidence="1">
    <location>
        <begin position="1771"/>
        <end position="1801"/>
    </location>
</feature>
<gene>
    <name evidence="4" type="ORF">MATL_G00195480</name>
</gene>
<keyword evidence="2" id="KW-1133">Transmembrane helix</keyword>
<dbReference type="InterPro" id="IPR036364">
    <property type="entry name" value="SEA_dom_sf"/>
</dbReference>
<feature type="domain" description="SEA" evidence="3">
    <location>
        <begin position="718"/>
        <end position="833"/>
    </location>
</feature>
<feature type="region of interest" description="Disordered" evidence="1">
    <location>
        <begin position="1"/>
        <end position="48"/>
    </location>
</feature>
<feature type="non-terminal residue" evidence="4">
    <location>
        <position position="2176"/>
    </location>
</feature>
<feature type="compositionally biased region" description="Low complexity" evidence="1">
    <location>
        <begin position="879"/>
        <end position="890"/>
    </location>
</feature>
<evidence type="ECO:0000259" key="3">
    <source>
        <dbReference type="PROSITE" id="PS50024"/>
    </source>
</evidence>
<evidence type="ECO:0000313" key="5">
    <source>
        <dbReference type="Proteomes" id="UP001046870"/>
    </source>
</evidence>
<feature type="region of interest" description="Disordered" evidence="1">
    <location>
        <begin position="1333"/>
        <end position="1360"/>
    </location>
</feature>
<sequence length="2176" mass="230152">TTITNDGDTPYDITGTQSISSTGIQLSQTSLPTELSDTSGTTPQPGTISIISPTTTLVTDTQTTMTTAETVSMTDTSHFQSDKTTMPTNTDASTESSNNTIETTNEATVNSNVENYTTILPTTLTATTQQTTWTTDMVTTVTSSIASEGFSSNTNTMAATTTVVSHSNTTPLDTGMNIDSKPLTTTLHTTNTAAATMTEVHTTTTTITNDGDTPSNITGTQSISSTGIQLRQTSLPTELPHTSITTPQPGTISILSPTATTDTDTQSNMTTAETVSMTDTSDFQSDKTTIPSIMNTSTQSNISTVQTTINATVTSNVESFTTILPTTLNATAQPTTWTTDTVTSLTDNIATEGPSFNANNTMAETTTVVSHSNTTPLDTGMTTDTEPIATTLHATRTEVEAMTTTIINNGVTYSNITGTQSISSTGIQPSKTTLPTELPHTSITAAQPGTISVISPTATHVTDTQFNMTAETASLTVTSGFQTDKTTILSNINTSTQSKINTVQTTNNSTVTSNVERYTTASPTTLTATTQPTTWTTDTVTSDTSGIATRGSLSNTNNTMATTTGVVSNSNSNPLHTSVNARETSSIATIAPNIPSNTSLDPTSMTPTAKSNTNTTLTVNFSISTASTLMNTTAIPTRMVTFTQPNVKTTHTANQGITASNAESGTTTGFGHPTNSTSVSSGPSISPAFSNATPFVTSAIPPKSISTTTIPTTMSPPSESVVLLEIYLDLKFEEDLKNSSSEKFKTLAKNLTQQLDMIYKKKYGDSFSHSEVKGFRKGSVVVIVSLVFSNFNAVRNISDVIQTLEDAVTSSEFSFPGKIEKIKPSFPTKPPPTKTIIPTTLSAKTTPITSQSQHTTAVPMISVATALTMNSDTQTTNPSSTSLKTSAATSVQPIRRTAHPMNTAPYSTNIKPDTSAPFSGSTAFTHPNANATEAVQTVVTSHSQSDNITAPTNATPFTKSDMTITQTTSIAAVTLNIENITAAYPTTLTTTTKQITWTTDTVTSATSSIATRGSLSNTNNTMATTTGVVSDSNSTPLHTSVNARETSSIATIAPEIPSNTSLDPTVMTPTAKSNTITTLTVNFAISTASTLMNTTAIPTRMVTITQPNVKTTHTANQGNTASNAESGTTTGFGHPTNSTSVSLGPSISPAFSNATPFVTSAIPPKSISTTTIPTTMSPPSESVVLLEIHLDLKFEEDLKNSSSEKFKTLAKNLTQQLDMIYKKKYGDSFSHSKVKGFRRGSVVVIVSLVFSNFNAVRNISDVIQTLEDAVTSSEFSFPGKIIEIIPLFPTRPPATTTIIPTTLSAKTNPVISQSQRTTNVTMFSMTTVLTMRSDTQTTNPSSSTATSVQPIRSTSHPMNTAPYSTNIKPDTSPPFAGSTAFTHSSANATEAVQTVTSHSQSGKITAPTTATAFTKSDMTITQTTSIAAVTSNIENITSAFPTTLTTTTQPTTWTTDTVTSATSSIATRGFSSNSKNTMATTTAVVSNSNTTPMDMGTSARKTSSIATIAPNIPSNTSLDPISVTPTVQSNTNTTLTVNFSINTAGIHLSTTAIPTSTITFTQPNVNTTHTANQGITASNAESGTTTGFGTTTTPTNDIAFTKSDMTTTLTTNISTVTSTIENITTALPTTLTTTTQPTTWTTYMVISTTGFTNTQTLTASKLKSTIAFTQPILNITQSSGTVIPEVNTKSFTPALHTTMAATKGYSSNIIMATTTIVSQNKTASLHTGTKPTTTTLRTTNSVRFTVTQINTTTTAMNNNTVTTPNITVTAVSSPGIPPNRTTLTTRPLHTSNTTPQPATTSVISPTTAVTTVNVKTVQLQFSLQKEFTAELSIPSSNEFKQLAKNITVEMDKIYSQKFPTSFVRSTVLGFRKGSVIADMHLLFKEKQSDNEVVSSSSVQTVLHTVVSQSTNNSFFSNIIPTSIQALEEMSVSVNLSLILPFSSSLNDSHSPEYIELSTKLNNWLGAVFSKFFGNVSRSSATQFRNIDGWVGAQIVFKFNVETRIADDVLTAAVLNSQSPFLYLKHLLSVNGFQAPADILLISMRITSLHFTEELTYRGSATFLLYSSVIRTSVIKLYKGKEGFIDVYVTRMMPGSVVVQLVIVFDKSRISTHDVTQVLLSGLPQLEFNGLTVDPSSMQIVSQPVTSPRPFPGYAVAIIVMCGLAIILLPVAVLIGV</sequence>
<feature type="region of interest" description="Disordered" evidence="1">
    <location>
        <begin position="1112"/>
        <end position="1141"/>
    </location>
</feature>
<feature type="region of interest" description="Disordered" evidence="1">
    <location>
        <begin position="74"/>
        <end position="100"/>
    </location>
</feature>
<dbReference type="InterPro" id="IPR000082">
    <property type="entry name" value="SEA_dom"/>
</dbReference>
<comment type="caution">
    <text evidence="4">The sequence shown here is derived from an EMBL/GenBank/DDBJ whole genome shotgun (WGS) entry which is preliminary data.</text>
</comment>
<dbReference type="PROSITE" id="PS50024">
    <property type="entry name" value="SEA"/>
    <property type="match status" value="4"/>
</dbReference>
<feature type="region of interest" description="Disordered" evidence="1">
    <location>
        <begin position="591"/>
        <end position="611"/>
    </location>
</feature>
<feature type="domain" description="SEA" evidence="3">
    <location>
        <begin position="1813"/>
        <end position="1930"/>
    </location>
</feature>
<dbReference type="Proteomes" id="UP001046870">
    <property type="component" value="Chromosome 17"/>
</dbReference>
<keyword evidence="2" id="KW-0812">Transmembrane</keyword>
<feature type="region of interest" description="Disordered" evidence="1">
    <location>
        <begin position="871"/>
        <end position="892"/>
    </location>
</feature>
<feature type="region of interest" description="Disordered" evidence="1">
    <location>
        <begin position="1572"/>
        <end position="1591"/>
    </location>
</feature>
<feature type="domain" description="SEA" evidence="3">
    <location>
        <begin position="2035"/>
        <end position="2144"/>
    </location>
</feature>
<name>A0A9D3PJF5_MEGAT</name>
<feature type="region of interest" description="Disordered" evidence="1">
    <location>
        <begin position="659"/>
        <end position="683"/>
    </location>
</feature>
<feature type="domain" description="SEA" evidence="3">
    <location>
        <begin position="1180"/>
        <end position="1301"/>
    </location>
</feature>